<feature type="domain" description="4Fe-4S ferredoxin-type" evidence="8">
    <location>
        <begin position="379"/>
        <end position="409"/>
    </location>
</feature>
<dbReference type="EMBL" id="DSUH01000087">
    <property type="protein sequence ID" value="HGU32011.1"/>
    <property type="molecule type" value="Genomic_DNA"/>
</dbReference>
<sequence>MALGNETDGEHVPKGPRILISYRMLVFLRRCLQTVFLLYFLMLLVQTRLSTDILIDYSIALEGSRPFVIDRSVDFFFRIDPLLRLTTLVGGTPWWTGMAWVAGLVVLTVLLGRVFCGFICPFGSLHHLASLGVRPRHTSNAAFDAHFLKYAVLAAVVVSALPGLQLAGVLDPLCLMFRSLALAVFPGIGVLLKSGFDALAASDIKWLNWISYAAEMVVSPVFGYGYPGYQTAGFIGILFVTLLGINRFSPRFWCRVLCPLGALLGLFSRWAPLRLVTNPGRCTSCGLCHQGCPASARSASSPDVCDSSECLLCLRCMRLCPQEAISLGFVPMTSSIPFAPKRRVLLSGMALGMILPVLSRADGRLFSASDPMLIRPPGALNEIDFLAVCARCGLCMKVCPTNAIQPAFNEAGWGGFWTPIVVPKYGYCELACTLCSQICPTGAIRPISSEEKKRTPIRIGSAAVDRGRCLPWSGNGPCIVCEEVCPTSPKAIVFETIDIRDAGGSQMSLKLPKVLLKHCVGCGICENKCPVSGMAAIRVIAAGETRNPLHRLLL</sequence>
<keyword evidence="7" id="KW-0812">Transmembrane</keyword>
<dbReference type="GO" id="GO:0005886">
    <property type="term" value="C:plasma membrane"/>
    <property type="evidence" value="ECO:0007669"/>
    <property type="project" value="TreeGrafter"/>
</dbReference>
<feature type="domain" description="4Fe-4S ferredoxin-type" evidence="8">
    <location>
        <begin position="417"/>
        <end position="449"/>
    </location>
</feature>
<organism evidence="9">
    <name type="scientific">Desulfatirhabdium butyrativorans</name>
    <dbReference type="NCBI Taxonomy" id="340467"/>
    <lineage>
        <taxon>Bacteria</taxon>
        <taxon>Pseudomonadati</taxon>
        <taxon>Thermodesulfobacteriota</taxon>
        <taxon>Desulfobacteria</taxon>
        <taxon>Desulfobacterales</taxon>
        <taxon>Desulfatirhabdiaceae</taxon>
        <taxon>Desulfatirhabdium</taxon>
    </lineage>
</organism>
<feature type="transmembrane region" description="Helical" evidence="7">
    <location>
        <begin position="252"/>
        <end position="271"/>
    </location>
</feature>
<keyword evidence="4" id="KW-0249">Electron transport</keyword>
<feature type="transmembrane region" description="Helical" evidence="7">
    <location>
        <begin position="147"/>
        <end position="169"/>
    </location>
</feature>
<dbReference type="CDD" id="cd16373">
    <property type="entry name" value="DMSOR_beta_like"/>
    <property type="match status" value="1"/>
</dbReference>
<keyword evidence="7" id="KW-0472">Membrane</keyword>
<feature type="transmembrane region" description="Helical" evidence="7">
    <location>
        <begin position="98"/>
        <end position="126"/>
    </location>
</feature>
<accession>A0A7C4RQ88</accession>
<gene>
    <name evidence="9" type="ORF">ENS29_04045</name>
</gene>
<evidence type="ECO:0000256" key="2">
    <source>
        <dbReference type="ARBA" id="ARBA00022485"/>
    </source>
</evidence>
<evidence type="ECO:0000313" key="9">
    <source>
        <dbReference type="EMBL" id="HGU32011.1"/>
    </source>
</evidence>
<evidence type="ECO:0000259" key="8">
    <source>
        <dbReference type="PROSITE" id="PS51379"/>
    </source>
</evidence>
<evidence type="ECO:0000256" key="6">
    <source>
        <dbReference type="ARBA" id="ARBA00023014"/>
    </source>
</evidence>
<keyword evidence="6" id="KW-0411">Iron-sulfur</keyword>
<keyword evidence="2" id="KW-0004">4Fe-4S</keyword>
<feature type="domain" description="4Fe-4S ferredoxin-type" evidence="8">
    <location>
        <begin position="306"/>
        <end position="330"/>
    </location>
</feature>
<dbReference type="PROSITE" id="PS00198">
    <property type="entry name" value="4FE4S_FER_1"/>
    <property type="match status" value="3"/>
</dbReference>
<keyword evidence="1" id="KW-0813">Transport</keyword>
<keyword evidence="5" id="KW-0408">Iron</keyword>
<evidence type="ECO:0000256" key="5">
    <source>
        <dbReference type="ARBA" id="ARBA00023004"/>
    </source>
</evidence>
<dbReference type="InterPro" id="IPR017896">
    <property type="entry name" value="4Fe4S_Fe-S-bd"/>
</dbReference>
<evidence type="ECO:0000256" key="3">
    <source>
        <dbReference type="ARBA" id="ARBA00022723"/>
    </source>
</evidence>
<feature type="transmembrane region" description="Helical" evidence="7">
    <location>
        <begin position="228"/>
        <end position="245"/>
    </location>
</feature>
<comment type="caution">
    <text evidence="9">The sequence shown here is derived from an EMBL/GenBank/DDBJ whole genome shotgun (WGS) entry which is preliminary data.</text>
</comment>
<dbReference type="PANTHER" id="PTHR30176">
    <property type="entry name" value="FERREDOXIN-TYPE PROTEIN NAPH"/>
    <property type="match status" value="1"/>
</dbReference>
<dbReference type="Gene3D" id="3.30.70.20">
    <property type="match status" value="3"/>
</dbReference>
<reference evidence="9" key="1">
    <citation type="journal article" date="2020" name="mSystems">
        <title>Genome- and Community-Level Interaction Insights into Carbon Utilization and Element Cycling Functions of Hydrothermarchaeota in Hydrothermal Sediment.</title>
        <authorList>
            <person name="Zhou Z."/>
            <person name="Liu Y."/>
            <person name="Xu W."/>
            <person name="Pan J."/>
            <person name="Luo Z.H."/>
            <person name="Li M."/>
        </authorList>
    </citation>
    <scope>NUCLEOTIDE SEQUENCE [LARGE SCALE GENOMIC DNA]</scope>
    <source>
        <strain evidence="9">SpSt-477</strain>
    </source>
</reference>
<keyword evidence="3" id="KW-0479">Metal-binding</keyword>
<keyword evidence="7" id="KW-1133">Transmembrane helix</keyword>
<evidence type="ECO:0000256" key="7">
    <source>
        <dbReference type="SAM" id="Phobius"/>
    </source>
</evidence>
<dbReference type="SUPFAM" id="SSF54862">
    <property type="entry name" value="4Fe-4S ferredoxins"/>
    <property type="match status" value="2"/>
</dbReference>
<dbReference type="InterPro" id="IPR051684">
    <property type="entry name" value="Electron_Trans/Redox"/>
</dbReference>
<dbReference type="GO" id="GO:0051539">
    <property type="term" value="F:4 iron, 4 sulfur cluster binding"/>
    <property type="evidence" value="ECO:0007669"/>
    <property type="project" value="UniProtKB-KW"/>
</dbReference>
<proteinExistence type="predicted"/>
<protein>
    <submittedName>
        <fullName evidence="9">4Fe-4S binding protein</fullName>
    </submittedName>
</protein>
<feature type="transmembrane region" description="Helical" evidence="7">
    <location>
        <begin position="27"/>
        <end position="45"/>
    </location>
</feature>
<dbReference type="InterPro" id="IPR017900">
    <property type="entry name" value="4Fe4S_Fe_S_CS"/>
</dbReference>
<dbReference type="Pfam" id="PF00037">
    <property type="entry name" value="Fer4"/>
    <property type="match status" value="1"/>
</dbReference>
<dbReference type="AlphaFoldDB" id="A0A7C4RQ88"/>
<evidence type="ECO:0000256" key="1">
    <source>
        <dbReference type="ARBA" id="ARBA00022448"/>
    </source>
</evidence>
<dbReference type="PROSITE" id="PS51379">
    <property type="entry name" value="4FE4S_FER_2"/>
    <property type="match status" value="5"/>
</dbReference>
<dbReference type="PANTHER" id="PTHR30176:SF3">
    <property type="entry name" value="FERREDOXIN-TYPE PROTEIN NAPH"/>
    <property type="match status" value="1"/>
</dbReference>
<dbReference type="Pfam" id="PF12801">
    <property type="entry name" value="Fer4_5"/>
    <property type="match status" value="2"/>
</dbReference>
<feature type="domain" description="4Fe-4S ferredoxin-type" evidence="8">
    <location>
        <begin position="273"/>
        <end position="302"/>
    </location>
</feature>
<name>A0A7C4RQ88_9BACT</name>
<feature type="domain" description="4Fe-4S ferredoxin-type" evidence="8">
    <location>
        <begin position="510"/>
        <end position="539"/>
    </location>
</feature>
<evidence type="ECO:0000256" key="4">
    <source>
        <dbReference type="ARBA" id="ARBA00022982"/>
    </source>
</evidence>
<dbReference type="GO" id="GO:0046872">
    <property type="term" value="F:metal ion binding"/>
    <property type="evidence" value="ECO:0007669"/>
    <property type="project" value="UniProtKB-KW"/>
</dbReference>